<dbReference type="STRING" id="343013.SAMN04489707_1005109"/>
<name>A0A1I7GH55_9BURK</name>
<feature type="compositionally biased region" description="Low complexity" evidence="1">
    <location>
        <begin position="79"/>
        <end position="92"/>
    </location>
</feature>
<evidence type="ECO:0000313" key="2">
    <source>
        <dbReference type="EMBL" id="SFU47759.1"/>
    </source>
</evidence>
<feature type="region of interest" description="Disordered" evidence="1">
    <location>
        <begin position="73"/>
        <end position="96"/>
    </location>
</feature>
<gene>
    <name evidence="2" type="ORF">SAMN04489707_1005109</name>
</gene>
<reference evidence="2 3" key="1">
    <citation type="submission" date="2016-10" db="EMBL/GenBank/DDBJ databases">
        <authorList>
            <person name="de Groot N.N."/>
        </authorList>
    </citation>
    <scope>NUCLEOTIDE SEQUENCE [LARGE SCALE GENOMIC DNA]</scope>
    <source>
        <strain evidence="2 3">R-24608</strain>
    </source>
</reference>
<dbReference type="Pfam" id="PF11304">
    <property type="entry name" value="DUF3106"/>
    <property type="match status" value="1"/>
</dbReference>
<dbReference type="InterPro" id="IPR021455">
    <property type="entry name" value="DUF3106"/>
</dbReference>
<protein>
    <recommendedName>
        <fullName evidence="4">DUF3106 domain-containing protein</fullName>
    </recommendedName>
</protein>
<keyword evidence="3" id="KW-1185">Reference proteome</keyword>
<accession>A0A1I7GH55</accession>
<evidence type="ECO:0000256" key="1">
    <source>
        <dbReference type="SAM" id="MobiDB-lite"/>
    </source>
</evidence>
<dbReference type="EMBL" id="FPBX01000005">
    <property type="protein sequence ID" value="SFU47759.1"/>
    <property type="molecule type" value="Genomic_DNA"/>
</dbReference>
<sequence>MGDVQKRRWLALAQTFATLPAHEQDKLHSRMADWASLSAQQRSQARLNYAVTKRLSPDDKRAQWEAYQALSPEEKSRLAAHAGPKPAGAATALHPVSPRKLARIPAATNAPADAVNLPKIPPLPDGKARPALPVPRTDTPVHAAPAVVETAPVDIPSAVATPLPPLEAASAVESLHPLHSPAEASSPLTPGIYAPN</sequence>
<organism evidence="2 3">
    <name type="scientific">Paenacidovorax caeni</name>
    <dbReference type="NCBI Taxonomy" id="343013"/>
    <lineage>
        <taxon>Bacteria</taxon>
        <taxon>Pseudomonadati</taxon>
        <taxon>Pseudomonadota</taxon>
        <taxon>Betaproteobacteria</taxon>
        <taxon>Burkholderiales</taxon>
        <taxon>Comamonadaceae</taxon>
        <taxon>Paenacidovorax</taxon>
    </lineage>
</organism>
<evidence type="ECO:0000313" key="3">
    <source>
        <dbReference type="Proteomes" id="UP000183656"/>
    </source>
</evidence>
<dbReference type="AlphaFoldDB" id="A0A1I7GH55"/>
<dbReference type="Proteomes" id="UP000183656">
    <property type="component" value="Unassembled WGS sequence"/>
</dbReference>
<evidence type="ECO:0008006" key="4">
    <source>
        <dbReference type="Google" id="ProtNLM"/>
    </source>
</evidence>
<proteinExistence type="predicted"/>
<feature type="region of interest" description="Disordered" evidence="1">
    <location>
        <begin position="177"/>
        <end position="196"/>
    </location>
</feature>